<proteinExistence type="predicted"/>
<sequence>MQGDATHQAHSPGHEGTVTRVSHALRLDKSRCEVKFPELSPGSCPVSFIRVNGEDWAKTILIRQHKVKVHGSFPIVSTEPRPEKKEERYARARCALSAVFSNLKELSGKYIPEGQQYQGHDNLTDTYRIKILSSWFVKEDYTRESGSDRNLTSLISEGVVFVETLARTSASLPQEICAKKEICGVILVQYVLSYRIFKKSSVVSLGCMVQSIIWKITGPGLSVSIVFACNNGFNVTICDDLRFGQAIILVKDSACNIIENQVTRIVIEQTVADPAYWPIFSHVSPRTGDKLRYIDPNGLVG</sequence>
<dbReference type="AlphaFoldDB" id="A0A7R9HZP9"/>
<protein>
    <submittedName>
        <fullName evidence="1">Uncharacterized protein</fullName>
    </submittedName>
</protein>
<evidence type="ECO:0000313" key="1">
    <source>
        <dbReference type="EMBL" id="CAD7441501.1"/>
    </source>
</evidence>
<dbReference type="EMBL" id="OD565332">
    <property type="protein sequence ID" value="CAD7441501.1"/>
    <property type="molecule type" value="Genomic_DNA"/>
</dbReference>
<reference evidence="1" key="1">
    <citation type="submission" date="2020-11" db="EMBL/GenBank/DDBJ databases">
        <authorList>
            <person name="Tran Van P."/>
        </authorList>
    </citation>
    <scope>NUCLEOTIDE SEQUENCE</scope>
</reference>
<organism evidence="1">
    <name type="scientific">Timema bartmani</name>
    <dbReference type="NCBI Taxonomy" id="61472"/>
    <lineage>
        <taxon>Eukaryota</taxon>
        <taxon>Metazoa</taxon>
        <taxon>Ecdysozoa</taxon>
        <taxon>Arthropoda</taxon>
        <taxon>Hexapoda</taxon>
        <taxon>Insecta</taxon>
        <taxon>Pterygota</taxon>
        <taxon>Neoptera</taxon>
        <taxon>Polyneoptera</taxon>
        <taxon>Phasmatodea</taxon>
        <taxon>Timematodea</taxon>
        <taxon>Timematoidea</taxon>
        <taxon>Timematidae</taxon>
        <taxon>Timema</taxon>
    </lineage>
</organism>
<gene>
    <name evidence="1" type="ORF">TBIB3V08_LOCUS3966</name>
</gene>
<accession>A0A7R9HZP9</accession>
<name>A0A7R9HZP9_9NEOP</name>